<keyword evidence="1" id="KW-0175">Coiled coil</keyword>
<sequence>MIKHIIRTVIVLFIINSSLIIYYWRDTQYDPSNIDFLLYFGILPLLICLLLLTPYFIYKALKSYKQRQQEQKDRAHKSLQAQQQELENKEELYQAIENYKLNIFSAAAWHSFGKNAEILQHMKQFKSPELDSELLNRFSLPILTYRIHAVDRLLEENGTSEEMLPTLQEQRIQQLIQQQLEQHEESLSLISEQLKRSALFYDHELAYEYRMHPGWIQENYCEDEGNIASNLIAVSRLNRLNLHILLADHMTGEWSDLYQEQLIGQIQQKYALLPAQIHINFHFLPADHAYSALLELLQEISGQSHEISLIIMADSEIDQDCLDQQFWQNEEYIAAEYTASWCLSAHDLEVEGMMPSRILTLSKYVTDLYAYLGQNQVDLSYQLEQAHPFLVFLDEATQSKTMKIIQEKFTNIDFEPEHTIYPQSYLGHTQQLAAVFAAMMSSYLYDNVITISYSTQQESSYLCFKNKESDQLNEISLVA</sequence>
<feature type="coiled-coil region" evidence="1">
    <location>
        <begin position="65"/>
        <end position="102"/>
    </location>
</feature>
<feature type="transmembrane region" description="Helical" evidence="2">
    <location>
        <begin position="36"/>
        <end position="58"/>
    </location>
</feature>
<keyword evidence="2" id="KW-0812">Transmembrane</keyword>
<dbReference type="AlphaFoldDB" id="A0AAW3VEZ5"/>
<evidence type="ECO:0000256" key="2">
    <source>
        <dbReference type="SAM" id="Phobius"/>
    </source>
</evidence>
<keyword evidence="2" id="KW-1133">Transmembrane helix</keyword>
<reference evidence="3 4" key="1">
    <citation type="submission" date="2020-08" db="EMBL/GenBank/DDBJ databases">
        <title>Functional genomics of gut bacteria from endangered species of beetles.</title>
        <authorList>
            <person name="Carlos-Shanley C."/>
        </authorList>
    </citation>
    <scope>NUCLEOTIDE SEQUENCE [LARGE SCALE GENOMIC DNA]</scope>
    <source>
        <strain evidence="3 4">S00127</strain>
    </source>
</reference>
<accession>A0AAW3VEZ5</accession>
<organism evidence="3 4">
    <name type="scientific">Acinetobacter lwoffii</name>
    <dbReference type="NCBI Taxonomy" id="28090"/>
    <lineage>
        <taxon>Bacteria</taxon>
        <taxon>Pseudomonadati</taxon>
        <taxon>Pseudomonadota</taxon>
        <taxon>Gammaproteobacteria</taxon>
        <taxon>Moraxellales</taxon>
        <taxon>Moraxellaceae</taxon>
        <taxon>Acinetobacter</taxon>
    </lineage>
</organism>
<dbReference type="Proteomes" id="UP000548425">
    <property type="component" value="Unassembled WGS sequence"/>
</dbReference>
<comment type="caution">
    <text evidence="3">The sequence shown here is derived from an EMBL/GenBank/DDBJ whole genome shotgun (WGS) entry which is preliminary data.</text>
</comment>
<dbReference type="RefSeq" id="WP_180087337.1">
    <property type="nucleotide sequence ID" value="NZ_JACHLA010000008.1"/>
</dbReference>
<evidence type="ECO:0000313" key="3">
    <source>
        <dbReference type="EMBL" id="MBB6363608.1"/>
    </source>
</evidence>
<gene>
    <name evidence="3" type="ORF">HNP34_001748</name>
</gene>
<evidence type="ECO:0000313" key="4">
    <source>
        <dbReference type="Proteomes" id="UP000548425"/>
    </source>
</evidence>
<keyword evidence="2" id="KW-0472">Membrane</keyword>
<name>A0AAW3VEZ5_ACILW</name>
<evidence type="ECO:0000256" key="1">
    <source>
        <dbReference type="SAM" id="Coils"/>
    </source>
</evidence>
<protein>
    <submittedName>
        <fullName evidence="3">Uncharacterized protein</fullName>
    </submittedName>
</protein>
<dbReference type="EMBL" id="JACHLA010000008">
    <property type="protein sequence ID" value="MBB6363608.1"/>
    <property type="molecule type" value="Genomic_DNA"/>
</dbReference>
<proteinExistence type="predicted"/>
<feature type="transmembrane region" description="Helical" evidence="2">
    <location>
        <begin position="5"/>
        <end position="24"/>
    </location>
</feature>